<reference evidence="4" key="4">
    <citation type="journal article" date="2010" name="Appl. Environ. Microbiol.">
        <title>phrR-like gene praR of Azorhizobium caulinodans ORS571 is essential for symbiosis with Sesbania rostrata and is involved in expression of reb genes.</title>
        <authorList>
            <person name="Akiba N."/>
            <person name="Aono T."/>
            <person name="Toyazaki H."/>
            <person name="Sato S."/>
            <person name="Oyaizu H."/>
        </authorList>
    </citation>
    <scope>NUCLEOTIDE SEQUENCE [LARGE SCALE GENOMIC DNA]</scope>
    <source>
        <strain evidence="4">ORS 571</strain>
    </source>
</reference>
<organism evidence="4 5">
    <name type="scientific">Azorhizobium caulinodans (strain ATCC 43989 / DSM 5975 / JCM 20966 / LMG 6465 / NBRC 14845 / NCIMB 13405 / ORS 571)</name>
    <dbReference type="NCBI Taxonomy" id="438753"/>
    <lineage>
        <taxon>Bacteria</taxon>
        <taxon>Pseudomonadati</taxon>
        <taxon>Pseudomonadota</taxon>
        <taxon>Alphaproteobacteria</taxon>
        <taxon>Hyphomicrobiales</taxon>
        <taxon>Xanthobacteraceae</taxon>
        <taxon>Azorhizobium</taxon>
    </lineage>
</organism>
<gene>
    <name evidence="4" type="ordered locus">AZC_0401</name>
</gene>
<feature type="domain" description="CAF17 C-terminal" evidence="3">
    <location>
        <begin position="212"/>
        <end position="275"/>
    </location>
</feature>
<evidence type="ECO:0000259" key="2">
    <source>
        <dbReference type="Pfam" id="PF01571"/>
    </source>
</evidence>
<dbReference type="GO" id="GO:0016226">
    <property type="term" value="P:iron-sulfur cluster assembly"/>
    <property type="evidence" value="ECO:0007669"/>
    <property type="project" value="TreeGrafter"/>
</dbReference>
<dbReference type="NCBIfam" id="TIGR03317">
    <property type="entry name" value="ygfZ_signature"/>
    <property type="match status" value="1"/>
</dbReference>
<evidence type="ECO:0000313" key="5">
    <source>
        <dbReference type="Proteomes" id="UP000000270"/>
    </source>
</evidence>
<dbReference type="eggNOG" id="COG0354">
    <property type="taxonomic scope" value="Bacteria"/>
</dbReference>
<dbReference type="PIRSF" id="PIRSF006487">
    <property type="entry name" value="GcvT"/>
    <property type="match status" value="1"/>
</dbReference>
<reference evidence="4" key="5">
    <citation type="journal article" date="2011" name="Appl. Environ. Microbiol.">
        <title>Involvement of the azorhizobial chromosome partition gene (parA) in the onset of bacteroid differentiation during Sesbania rostrata stem nodule development.</title>
        <authorList>
            <person name="Liu CT."/>
            <person name="Lee KB."/>
            <person name="Wang YS."/>
            <person name="Peng MH."/>
            <person name="Lee KT."/>
            <person name="Suzuki S."/>
            <person name="Suzuki T."/>
            <person name="Oyaizu H."/>
        </authorList>
    </citation>
    <scope>NUCLEOTIDE SEQUENCE [LARGE SCALE GENOMIC DNA]</scope>
    <source>
        <strain evidence="4">ORS 571</strain>
    </source>
</reference>
<dbReference type="InterPro" id="IPR017703">
    <property type="entry name" value="YgfZ/GCV_T_CS"/>
</dbReference>
<dbReference type="Gene3D" id="3.30.1360.120">
    <property type="entry name" value="Probable tRNA modification gtpase trme, domain 1"/>
    <property type="match status" value="1"/>
</dbReference>
<name>A8IK51_AZOC5</name>
<dbReference type="HOGENOM" id="CLU_007884_7_1_5"/>
<dbReference type="SUPFAM" id="SSF103025">
    <property type="entry name" value="Folate-binding domain"/>
    <property type="match status" value="1"/>
</dbReference>
<dbReference type="PANTHER" id="PTHR22602:SF0">
    <property type="entry name" value="TRANSFERASE CAF17, MITOCHONDRIAL-RELATED"/>
    <property type="match status" value="1"/>
</dbReference>
<dbReference type="InterPro" id="IPR006222">
    <property type="entry name" value="GCVT_N"/>
</dbReference>
<dbReference type="STRING" id="438753.AZC_0401"/>
<dbReference type="Gene3D" id="2.40.30.160">
    <property type="match status" value="1"/>
</dbReference>
<proteinExistence type="predicted"/>
<evidence type="ECO:0000259" key="3">
    <source>
        <dbReference type="Pfam" id="PF25455"/>
    </source>
</evidence>
<evidence type="ECO:0000313" key="4">
    <source>
        <dbReference type="EMBL" id="BAF86399.1"/>
    </source>
</evidence>
<dbReference type="InterPro" id="IPR045179">
    <property type="entry name" value="YgfZ/GcvT"/>
</dbReference>
<dbReference type="PANTHER" id="PTHR22602">
    <property type="entry name" value="TRANSFERASE CAF17, MITOCHONDRIAL-RELATED"/>
    <property type="match status" value="1"/>
</dbReference>
<dbReference type="AlphaFoldDB" id="A8IK51"/>
<dbReference type="Proteomes" id="UP000000270">
    <property type="component" value="Chromosome"/>
</dbReference>
<keyword evidence="5" id="KW-1185">Reference proteome</keyword>
<reference evidence="4" key="1">
    <citation type="journal article" date="2007" name="Appl. Environ. Microbiol.">
        <title>Rhizobial factors required for stem nodule maturation and maintenance in Sesbania rostrata-Azorhizobium caulinodans ORS571 symbiosis.</title>
        <authorList>
            <person name="Suzuki S."/>
            <person name="Aono T."/>
            <person name="Lee KB."/>
            <person name="Suzuki T."/>
            <person name="Liu CT."/>
            <person name="Miwa H."/>
            <person name="Wakao S."/>
            <person name="Iki T."/>
            <person name="Oyaizu H."/>
        </authorList>
    </citation>
    <scope>NUCLEOTIDE SEQUENCE [LARGE SCALE GENOMIC DNA]</scope>
    <source>
        <strain evidence="4">ORS 571</strain>
    </source>
</reference>
<accession>A8IK51</accession>
<dbReference type="RefSeq" id="WP_012168932.1">
    <property type="nucleotide sequence ID" value="NC_009937.1"/>
</dbReference>
<sequence length="281" mass="29580">MAHAFLPERAVLAVSGPDARAFLHNVVTCNINSLKPGGARYGALLMPQGKIISDFLIYAPVATPETLLLDLPAARLEDLVKRFTMYRLRANVGFEPQADSAIVAFWGDEAAPEGVEAFPDPRLDELGTRAVVLRATAEGLGGDAFAYAAHRIALGIPEGGADFLYGDAFPHEADMDQLGGVDFKKGCYIGQEVVSRTQHRGIARTRTVAALLAGAPESGTEIKAGEKTVGRIGSIAGGQGIALVRLDRAAEAKASGLPLLAGDVEVTLKAPDWASFDMEGV</sequence>
<keyword evidence="1" id="KW-0809">Transit peptide</keyword>
<dbReference type="EMBL" id="AP009384">
    <property type="protein sequence ID" value="BAF86399.1"/>
    <property type="molecule type" value="Genomic_DNA"/>
</dbReference>
<dbReference type="InterPro" id="IPR027266">
    <property type="entry name" value="TrmE/GcvT-like"/>
</dbReference>
<protein>
    <submittedName>
        <fullName evidence="4">Glycine cleavage T protein</fullName>
    </submittedName>
</protein>
<dbReference type="Pfam" id="PF01571">
    <property type="entry name" value="GCV_T"/>
    <property type="match status" value="1"/>
</dbReference>
<dbReference type="Pfam" id="PF25455">
    <property type="entry name" value="Beta-barrel_CAF17_C"/>
    <property type="match status" value="1"/>
</dbReference>
<reference evidence="4" key="2">
    <citation type="journal article" date="2008" name="BMC Genomics">
        <title>The genome of the versatile nitrogen fixer Azorhizobium caulinodans ORS571.</title>
        <authorList>
            <person name="Lee KB."/>
            <person name="Backer P.D."/>
            <person name="Aono T."/>
            <person name="Liu CT."/>
            <person name="Suzuki S."/>
            <person name="Suzuki T."/>
            <person name="Kaneko T."/>
            <person name="Yamada M."/>
            <person name="Tabata S."/>
            <person name="Kupfer D.M."/>
            <person name="Najar F.Z."/>
            <person name="Wiley G.B."/>
            <person name="Roe B."/>
            <person name="Binnewies T.T."/>
            <person name="Ussery D.W."/>
            <person name="D'Haeze W."/>
            <person name="Herder J.D."/>
            <person name="Gevers D."/>
            <person name="Vereecke D."/>
            <person name="Holsters M."/>
            <person name="Oyaizu H."/>
        </authorList>
    </citation>
    <scope>NUCLEOTIDE SEQUENCE [LARGE SCALE GENOMIC DNA]</scope>
    <source>
        <strain evidence="4">ORS 571</strain>
    </source>
</reference>
<reference evidence="4" key="3">
    <citation type="journal article" date="2009" name="Appl. Environ. Microbiol.">
        <title>Comparative genome-wide transcriptional profiling of Azorhizobium caulinodans ORS571 grown under free-living and symbiotic conditions.</title>
        <authorList>
            <person name="Tsukada S."/>
            <person name="Aono T."/>
            <person name="Akiba N."/>
            <person name="Lee KB."/>
            <person name="Liu CT."/>
            <person name="Toyazaki H."/>
            <person name="Oyaizu H."/>
        </authorList>
    </citation>
    <scope>NUCLEOTIDE SEQUENCE [LARGE SCALE GENOMIC DNA]</scope>
    <source>
        <strain evidence="4">ORS 571</strain>
    </source>
</reference>
<dbReference type="InterPro" id="IPR057460">
    <property type="entry name" value="CAF17_C"/>
</dbReference>
<evidence type="ECO:0000256" key="1">
    <source>
        <dbReference type="ARBA" id="ARBA00022946"/>
    </source>
</evidence>
<dbReference type="KEGG" id="azc:AZC_0401"/>
<feature type="domain" description="GCVT N-terminal" evidence="2">
    <location>
        <begin position="13"/>
        <end position="58"/>
    </location>
</feature>